<evidence type="ECO:0000256" key="2">
    <source>
        <dbReference type="ARBA" id="ARBA00022573"/>
    </source>
</evidence>
<dbReference type="InterPro" id="IPR014008">
    <property type="entry name" value="Cbl_synth_MTase_CbiT"/>
</dbReference>
<dbReference type="PANTHER" id="PTHR43182">
    <property type="entry name" value="COBALT-PRECORRIN-6B C(15)-METHYLTRANSFERASE (DECARBOXYLATING)"/>
    <property type="match status" value="1"/>
</dbReference>
<dbReference type="InterPro" id="IPR006365">
    <property type="entry name" value="Cbl_synth_CobL"/>
</dbReference>
<keyword evidence="4 7" id="KW-0808">Transferase</keyword>
<dbReference type="GO" id="GO:0032259">
    <property type="term" value="P:methylation"/>
    <property type="evidence" value="ECO:0007669"/>
    <property type="project" value="UniProtKB-KW"/>
</dbReference>
<dbReference type="EC" id="2.1.1.-" evidence="7"/>
<evidence type="ECO:0000256" key="5">
    <source>
        <dbReference type="ARBA" id="ARBA00022691"/>
    </source>
</evidence>
<organism evidence="7">
    <name type="scientific">mine drainage metagenome</name>
    <dbReference type="NCBI Taxonomy" id="410659"/>
    <lineage>
        <taxon>unclassified sequences</taxon>
        <taxon>metagenomes</taxon>
        <taxon>ecological metagenomes</taxon>
    </lineage>
</organism>
<dbReference type="InterPro" id="IPR029063">
    <property type="entry name" value="SAM-dependent_MTases_sf"/>
</dbReference>
<comment type="pathway">
    <text evidence="1">Cofactor biosynthesis; adenosylcobalamin biosynthesis.</text>
</comment>
<evidence type="ECO:0000259" key="6">
    <source>
        <dbReference type="Pfam" id="PF00590"/>
    </source>
</evidence>
<dbReference type="InterPro" id="IPR012818">
    <property type="entry name" value="CbiE"/>
</dbReference>
<dbReference type="GO" id="GO:0009236">
    <property type="term" value="P:cobalamin biosynthetic process"/>
    <property type="evidence" value="ECO:0007669"/>
    <property type="project" value="UniProtKB-UniPathway"/>
</dbReference>
<dbReference type="PANTHER" id="PTHR43182:SF1">
    <property type="entry name" value="COBALT-PRECORRIN-7 C(5)-METHYLTRANSFERASE"/>
    <property type="match status" value="1"/>
</dbReference>
<keyword evidence="5" id="KW-0949">S-adenosyl-L-methionine</keyword>
<dbReference type="Gene3D" id="3.40.50.150">
    <property type="entry name" value="Vaccinia Virus protein VP39"/>
    <property type="match status" value="1"/>
</dbReference>
<dbReference type="Gene3D" id="3.40.1010.10">
    <property type="entry name" value="Cobalt-precorrin-4 Transmethylase, Domain 1"/>
    <property type="match status" value="1"/>
</dbReference>
<dbReference type="NCBIfam" id="TIGR02469">
    <property type="entry name" value="CbiT"/>
    <property type="match status" value="1"/>
</dbReference>
<dbReference type="InterPro" id="IPR014777">
    <property type="entry name" value="4pyrrole_Mease_sub1"/>
</dbReference>
<proteinExistence type="predicted"/>
<feature type="domain" description="Tetrapyrrole methylase" evidence="6">
    <location>
        <begin position="7"/>
        <end position="181"/>
    </location>
</feature>
<dbReference type="InterPro" id="IPR000878">
    <property type="entry name" value="4pyrrol_Mease"/>
</dbReference>
<dbReference type="InterPro" id="IPR050714">
    <property type="entry name" value="Cobalamin_biosynth_MTase"/>
</dbReference>
<dbReference type="AlphaFoldDB" id="A0A1J5SWX6"/>
<dbReference type="Pfam" id="PF00590">
    <property type="entry name" value="TP_methylase"/>
    <property type="match status" value="1"/>
</dbReference>
<dbReference type="GO" id="GO:0008276">
    <property type="term" value="F:protein methyltransferase activity"/>
    <property type="evidence" value="ECO:0007669"/>
    <property type="project" value="InterPro"/>
</dbReference>
<accession>A0A1J5SWX6</accession>
<evidence type="ECO:0000256" key="3">
    <source>
        <dbReference type="ARBA" id="ARBA00022603"/>
    </source>
</evidence>
<dbReference type="SUPFAM" id="SSF53335">
    <property type="entry name" value="S-adenosyl-L-methionine-dependent methyltransferases"/>
    <property type="match status" value="1"/>
</dbReference>
<dbReference type="NCBIfam" id="TIGR02467">
    <property type="entry name" value="CbiE"/>
    <property type="match status" value="1"/>
</dbReference>
<dbReference type="CDD" id="cd11644">
    <property type="entry name" value="Precorrin-6Y-MT"/>
    <property type="match status" value="1"/>
</dbReference>
<name>A0A1J5SWX6_9ZZZZ</name>
<dbReference type="SUPFAM" id="SSF53790">
    <property type="entry name" value="Tetrapyrrole methylase"/>
    <property type="match status" value="1"/>
</dbReference>
<dbReference type="CDD" id="cd02440">
    <property type="entry name" value="AdoMet_MTases"/>
    <property type="match status" value="1"/>
</dbReference>
<gene>
    <name evidence="7" type="primary">cbiT_1</name>
    <name evidence="7" type="ORF">GALL_118890</name>
</gene>
<keyword evidence="3 7" id="KW-0489">Methyltransferase</keyword>
<dbReference type="InterPro" id="IPR035996">
    <property type="entry name" value="4pyrrol_Methylase_sf"/>
</dbReference>
<dbReference type="EMBL" id="MLJW01000046">
    <property type="protein sequence ID" value="OIR06092.1"/>
    <property type="molecule type" value="Genomic_DNA"/>
</dbReference>
<evidence type="ECO:0000256" key="4">
    <source>
        <dbReference type="ARBA" id="ARBA00022679"/>
    </source>
</evidence>
<dbReference type="PIRSF" id="PIRSF036428">
    <property type="entry name" value="CobL"/>
    <property type="match status" value="1"/>
</dbReference>
<evidence type="ECO:0000256" key="1">
    <source>
        <dbReference type="ARBA" id="ARBA00004953"/>
    </source>
</evidence>
<comment type="caution">
    <text evidence="7">The sequence shown here is derived from an EMBL/GenBank/DDBJ whole genome shotgun (WGS) entry which is preliminary data.</text>
</comment>
<reference evidence="7" key="1">
    <citation type="submission" date="2016-10" db="EMBL/GenBank/DDBJ databases">
        <title>Sequence of Gallionella enrichment culture.</title>
        <authorList>
            <person name="Poehlein A."/>
            <person name="Muehling M."/>
            <person name="Daniel R."/>
        </authorList>
    </citation>
    <scope>NUCLEOTIDE SEQUENCE</scope>
</reference>
<keyword evidence="2" id="KW-0169">Cobalamin biosynthesis</keyword>
<dbReference type="UniPathway" id="UPA00148"/>
<evidence type="ECO:0000313" key="7">
    <source>
        <dbReference type="EMBL" id="OIR06092.1"/>
    </source>
</evidence>
<protein>
    <submittedName>
        <fullName evidence="7">Putative cobalt-precorrin-6Y C(15)-methyltransferase</fullName>
        <ecNumber evidence="7">2.1.1.-</ecNumber>
    </submittedName>
</protein>
<sequence length="432" mass="47115">MREPCRIIGVLDNGVDGLTPVALAHLQLADMVIGAGRTLSLFESVLPAQAERRDMGGQLTSVPGWISQARDAGRRVVVLATGDPLCHGIASFLIGKLGLSACEILPNISTLQWAFARLGLPWQEAKICSIHSKDAGEWSPGASPEHGLYALLQAVRRHDLLAVLTSPDNTPARIARMLVSEGLGDAFQLSVVTRIFQMEKNESMEKIIGPIVAVQCVDLVCADPNVVILQRCQPRTREILFGLDDSEFLQRKPDKGLITKREVRAVSLARMQLRADSIVWDIGAGSGSVGLEAARLCPQGHVYAIEKNVDDAAIAMQNRQRLGIANYTLINDKAPKGMDMWPDPDAMFVGGSGGELEGLLRMGLQRLKPNGWLIMNFVTFENLNVALATLIALSAVWDVTQLQASRSQPILHMHRLQAENPVWIVSAQRKQP</sequence>